<dbReference type="PANTHER" id="PTHR32305:SF15">
    <property type="entry name" value="PROTEIN RHSA-RELATED"/>
    <property type="match status" value="1"/>
</dbReference>
<dbReference type="Gene3D" id="2.180.10.10">
    <property type="entry name" value="RHS repeat-associated core"/>
    <property type="match status" value="1"/>
</dbReference>
<dbReference type="STRING" id="373668.SAMN05421786_1179"/>
<proteinExistence type="predicted"/>
<reference evidence="2" key="1">
    <citation type="submission" date="2017-01" db="EMBL/GenBank/DDBJ databases">
        <authorList>
            <person name="Varghese N."/>
            <person name="Submissions S."/>
        </authorList>
    </citation>
    <scope>NUCLEOTIDE SEQUENCE [LARGE SCALE GENOMIC DNA]</scope>
    <source>
        <strain evidence="2">DSM 18017</strain>
    </source>
</reference>
<dbReference type="EMBL" id="FTOL01000017">
    <property type="protein sequence ID" value="SIT26002.1"/>
    <property type="molecule type" value="Genomic_DNA"/>
</dbReference>
<dbReference type="Proteomes" id="UP000186744">
    <property type="component" value="Unassembled WGS sequence"/>
</dbReference>
<name>A0A1N7QSW8_9FLAO</name>
<dbReference type="InterPro" id="IPR024079">
    <property type="entry name" value="MetalloPept_cat_dom_sf"/>
</dbReference>
<dbReference type="Gene3D" id="3.40.390.10">
    <property type="entry name" value="Collagenase (Catalytic Domain)"/>
    <property type="match status" value="1"/>
</dbReference>
<dbReference type="InterPro" id="IPR050708">
    <property type="entry name" value="T6SS_VgrG/RHS"/>
</dbReference>
<evidence type="ECO:0000313" key="1">
    <source>
        <dbReference type="EMBL" id="SIT26002.1"/>
    </source>
</evidence>
<dbReference type="NCBIfam" id="TIGR03696">
    <property type="entry name" value="Rhs_assc_core"/>
    <property type="match status" value="1"/>
</dbReference>
<dbReference type="InterPro" id="IPR022385">
    <property type="entry name" value="Rhs_assc_core"/>
</dbReference>
<dbReference type="GO" id="GO:0008237">
    <property type="term" value="F:metallopeptidase activity"/>
    <property type="evidence" value="ECO:0007669"/>
    <property type="project" value="InterPro"/>
</dbReference>
<organism evidence="1 2">
    <name type="scientific">Chryseobacterium ureilyticum</name>
    <dbReference type="NCBI Taxonomy" id="373668"/>
    <lineage>
        <taxon>Bacteria</taxon>
        <taxon>Pseudomonadati</taxon>
        <taxon>Bacteroidota</taxon>
        <taxon>Flavobacteriia</taxon>
        <taxon>Flavobacteriales</taxon>
        <taxon>Weeksellaceae</taxon>
        <taxon>Chryseobacterium group</taxon>
        <taxon>Chryseobacterium</taxon>
    </lineage>
</organism>
<sequence length="394" mass="44541">MSALQEYPLQKGQQIQYLKTETSSSGGGNTEFLSETSLALETQAFNLDDLIIDPIEPGIDPPIGGGGIVFDLITPDLQFFPTAEGFYDYTKNQYIYQYKDHLGNVRISFGRTSTGALEFTDANDYYPFGMNHLKTGNAFFGQGNYKNYKYQGQELQETGFYSFKWRNYMPDVGRFFNIDPLSEKYAYQSHYNFAENRVIDGRELEGLEWVKSTTLNDNGTKTYTLSATINVVNRSQNLTPEGVEAFKTNFVSQMKESFGGTMNNGDKIEVGNINFTDKGSYTIALTDQISTEQSSKELDNGSELKGYTFGENRNSQVNYMEAVVSGNMTPAYATHEIGHSLGLKHKDDENNTVDRTQIKTSNLMYKPQWEISKQTIPEQKQIIIQNIPDEKNKN</sequence>
<dbReference type="SUPFAM" id="SSF55486">
    <property type="entry name" value="Metalloproteases ('zincins'), catalytic domain"/>
    <property type="match status" value="1"/>
</dbReference>
<evidence type="ECO:0000313" key="2">
    <source>
        <dbReference type="Proteomes" id="UP000186744"/>
    </source>
</evidence>
<accession>A0A1N7QSW8</accession>
<dbReference type="PANTHER" id="PTHR32305">
    <property type="match status" value="1"/>
</dbReference>
<dbReference type="AlphaFoldDB" id="A0A1N7QSW8"/>
<keyword evidence="2" id="KW-1185">Reference proteome</keyword>
<protein>
    <submittedName>
        <fullName evidence="1">RHS repeat-associated core domain-containing protein</fullName>
    </submittedName>
</protein>
<gene>
    <name evidence="1" type="ORF">SAMN05421786_1179</name>
</gene>